<proteinExistence type="predicted"/>
<protein>
    <recommendedName>
        <fullName evidence="2">Chromo domain-containing protein</fullName>
    </recommendedName>
</protein>
<name>A0A8H4ZQV3_9HYPO</name>
<dbReference type="SUPFAM" id="SSF54160">
    <property type="entry name" value="Chromo domain-like"/>
    <property type="match status" value="2"/>
</dbReference>
<dbReference type="Proteomes" id="UP000573603">
    <property type="component" value="Unassembled WGS sequence"/>
</dbReference>
<comment type="subunit">
    <text evidence="1">Component of the NuA4 histone acetyltransferase complex.</text>
</comment>
<dbReference type="InterPro" id="IPR000953">
    <property type="entry name" value="Chromo/chromo_shadow_dom"/>
</dbReference>
<dbReference type="SMART" id="SM00298">
    <property type="entry name" value="CHROMO"/>
    <property type="match status" value="1"/>
</dbReference>
<dbReference type="InterPro" id="IPR016197">
    <property type="entry name" value="Chromo-like_dom_sf"/>
</dbReference>
<dbReference type="Pfam" id="PF00385">
    <property type="entry name" value="Chromo"/>
    <property type="match status" value="1"/>
</dbReference>
<accession>A0A8H4ZQV3</accession>
<dbReference type="PROSITE" id="PS50013">
    <property type="entry name" value="CHROMO_2"/>
    <property type="match status" value="1"/>
</dbReference>
<organism evidence="3 4">
    <name type="scientific">Fusarium anthophilum</name>
    <dbReference type="NCBI Taxonomy" id="48485"/>
    <lineage>
        <taxon>Eukaryota</taxon>
        <taxon>Fungi</taxon>
        <taxon>Dikarya</taxon>
        <taxon>Ascomycota</taxon>
        <taxon>Pezizomycotina</taxon>
        <taxon>Sordariomycetes</taxon>
        <taxon>Hypocreomycetidae</taxon>
        <taxon>Hypocreales</taxon>
        <taxon>Nectriaceae</taxon>
        <taxon>Fusarium</taxon>
        <taxon>Fusarium fujikuroi species complex</taxon>
    </lineage>
</organism>
<evidence type="ECO:0000313" key="4">
    <source>
        <dbReference type="Proteomes" id="UP000573603"/>
    </source>
</evidence>
<feature type="domain" description="Chromo" evidence="2">
    <location>
        <begin position="10"/>
        <end position="61"/>
    </location>
</feature>
<gene>
    <name evidence="3" type="ORF">FANTH_3780</name>
</gene>
<reference evidence="3 4" key="1">
    <citation type="journal article" date="2020" name="BMC Genomics">
        <title>Correction to: Identification and distribution of gene clusters required for synthesis of sphingolipid metabolism inhibitors in diverse species of the filamentous fungus Fusarium.</title>
        <authorList>
            <person name="Kim H.S."/>
            <person name="Lohmar J.M."/>
            <person name="Busman M."/>
            <person name="Brown D.W."/>
            <person name="Naumann T.A."/>
            <person name="Divon H.H."/>
            <person name="Lysoe E."/>
            <person name="Uhlig S."/>
            <person name="Proctor R.H."/>
        </authorList>
    </citation>
    <scope>NUCLEOTIDE SEQUENCE [LARGE SCALE GENOMIC DNA]</scope>
    <source>
        <strain evidence="3 4">NRRL 25214</strain>
    </source>
</reference>
<dbReference type="AlphaFoldDB" id="A0A8H4ZQV3"/>
<dbReference type="Gene3D" id="2.40.50.40">
    <property type="match status" value="2"/>
</dbReference>
<dbReference type="InterPro" id="IPR023780">
    <property type="entry name" value="Chromo_domain"/>
</dbReference>
<evidence type="ECO:0000256" key="1">
    <source>
        <dbReference type="ARBA" id="ARBA00011353"/>
    </source>
</evidence>
<dbReference type="GO" id="GO:0006338">
    <property type="term" value="P:chromatin remodeling"/>
    <property type="evidence" value="ECO:0007669"/>
    <property type="project" value="UniProtKB-ARBA"/>
</dbReference>
<evidence type="ECO:0000313" key="3">
    <source>
        <dbReference type="EMBL" id="KAF5251019.1"/>
    </source>
</evidence>
<dbReference type="EMBL" id="JABEVY010000077">
    <property type="protein sequence ID" value="KAF5251019.1"/>
    <property type="molecule type" value="Genomic_DNA"/>
</dbReference>
<sequence>MAANQDDQEYEIERFMRHRVNRRKKTVEILVKWTGYTFPTWEPEALLQETAGRTLYQYWDKLGGRGVATRLRDYHVFKILARVWKKGAWHYNCQWVGYSDLKADTSLETERKVRRIARNVLAEFEAIHGAPNRRNTPAADP</sequence>
<evidence type="ECO:0000259" key="2">
    <source>
        <dbReference type="PROSITE" id="PS50013"/>
    </source>
</evidence>
<comment type="caution">
    <text evidence="3">The sequence shown here is derived from an EMBL/GenBank/DDBJ whole genome shotgun (WGS) entry which is preliminary data.</text>
</comment>
<keyword evidence="4" id="KW-1185">Reference proteome</keyword>
<dbReference type="CDD" id="cd00024">
    <property type="entry name" value="CD_CSD"/>
    <property type="match status" value="1"/>
</dbReference>